<gene>
    <name evidence="2" type="ORF">TL16_g01334</name>
</gene>
<dbReference type="Proteomes" id="UP001162640">
    <property type="component" value="Unassembled WGS sequence"/>
</dbReference>
<feature type="domain" description="WW" evidence="1">
    <location>
        <begin position="141"/>
        <end position="172"/>
    </location>
</feature>
<protein>
    <recommendedName>
        <fullName evidence="1">WW domain-containing protein</fullName>
    </recommendedName>
</protein>
<dbReference type="AlphaFoldDB" id="A0A9W7DSR6"/>
<proteinExistence type="predicted"/>
<accession>A0A9W7DSR6</accession>
<dbReference type="Gene3D" id="2.20.70.10">
    <property type="match status" value="1"/>
</dbReference>
<reference evidence="3" key="1">
    <citation type="journal article" date="2023" name="Commun. Biol.">
        <title>Genome analysis of Parmales, the sister group of diatoms, reveals the evolutionary specialization of diatoms from phago-mixotrophs to photoautotrophs.</title>
        <authorList>
            <person name="Ban H."/>
            <person name="Sato S."/>
            <person name="Yoshikawa S."/>
            <person name="Yamada K."/>
            <person name="Nakamura Y."/>
            <person name="Ichinomiya M."/>
            <person name="Sato N."/>
            <person name="Blanc-Mathieu R."/>
            <person name="Endo H."/>
            <person name="Kuwata A."/>
            <person name="Ogata H."/>
        </authorList>
    </citation>
    <scope>NUCLEOTIDE SEQUENCE [LARGE SCALE GENOMIC DNA]</scope>
</reference>
<dbReference type="InterPro" id="IPR001202">
    <property type="entry name" value="WW_dom"/>
</dbReference>
<sequence>MWKNMENDEENEVAIEEAFQVLKEQAVGQTTRIGKIISACMEHTKAHGGPGYYRIDSIPDYKIADPLLAEQRVPPKKYRTDIDKVKYLLSMAADYETEFRKKMLGLVYVLYTANSFATVMDKYEVLASSLLPGAEESKNVWNEHICETGEYAGHIYYHQPSSEETRWERPEAEIRSADDAEVGPLTWPLHNADFKLNGDASDGVVVNYRFGPPKFFKRSFVKMKNTATNGGSLKDLNRVTLEFSDPKIMELTFYAIKARFAVTVVKNKHRQEGELTQPPNIHLNISLGEDAAAASLDVAWPLFQEEDLSPERAPPPSSDDLGGASLKEIEAKLLAQPLTMDVTPSGSANNDVEAAFWICSKMHPMAVMDDIECLEGEGDGGRKMKFYYMMFESADGDKYGYNPAARAAARGGNLGWGSKALIVNFAANEAYFTTMGFHRYFWDLKKWKALGLPLSDEQGVKPELGGGSKQDFEFGEMYWKPNEGVYHELFGSTTGNRTSEKREARSEK</sequence>
<evidence type="ECO:0000259" key="1">
    <source>
        <dbReference type="PROSITE" id="PS50020"/>
    </source>
</evidence>
<comment type="caution">
    <text evidence="2">The sequence shown here is derived from an EMBL/GenBank/DDBJ whole genome shotgun (WGS) entry which is preliminary data.</text>
</comment>
<dbReference type="PROSITE" id="PS50020">
    <property type="entry name" value="WW_DOMAIN_2"/>
    <property type="match status" value="1"/>
</dbReference>
<dbReference type="EMBL" id="BLQM01000030">
    <property type="protein sequence ID" value="GMH52910.1"/>
    <property type="molecule type" value="Genomic_DNA"/>
</dbReference>
<evidence type="ECO:0000313" key="2">
    <source>
        <dbReference type="EMBL" id="GMH52910.1"/>
    </source>
</evidence>
<organism evidence="2 3">
    <name type="scientific">Triparma laevis f. inornata</name>
    <dbReference type="NCBI Taxonomy" id="1714386"/>
    <lineage>
        <taxon>Eukaryota</taxon>
        <taxon>Sar</taxon>
        <taxon>Stramenopiles</taxon>
        <taxon>Ochrophyta</taxon>
        <taxon>Bolidophyceae</taxon>
        <taxon>Parmales</taxon>
        <taxon>Triparmaceae</taxon>
        <taxon>Triparma</taxon>
    </lineage>
</organism>
<evidence type="ECO:0000313" key="3">
    <source>
        <dbReference type="Proteomes" id="UP001162640"/>
    </source>
</evidence>
<name>A0A9W7DSR6_9STRA</name>